<evidence type="ECO:0000256" key="7">
    <source>
        <dbReference type="SAM" id="MobiDB-lite"/>
    </source>
</evidence>
<evidence type="ECO:0000256" key="8">
    <source>
        <dbReference type="SAM" id="Phobius"/>
    </source>
</evidence>
<evidence type="ECO:0000256" key="2">
    <source>
        <dbReference type="ARBA" id="ARBA00005745"/>
    </source>
</evidence>
<protein>
    <submittedName>
        <fullName evidence="10">Type II secretion system (T2SS), protein F</fullName>
    </submittedName>
</protein>
<dbReference type="InterPro" id="IPR042094">
    <property type="entry name" value="T2SS_GspF_sf"/>
</dbReference>
<dbReference type="PANTHER" id="PTHR30012">
    <property type="entry name" value="GENERAL SECRETION PATHWAY PROTEIN"/>
    <property type="match status" value="1"/>
</dbReference>
<evidence type="ECO:0000259" key="9">
    <source>
        <dbReference type="Pfam" id="PF00482"/>
    </source>
</evidence>
<evidence type="ECO:0000256" key="3">
    <source>
        <dbReference type="ARBA" id="ARBA00022475"/>
    </source>
</evidence>
<comment type="subcellular location">
    <subcellularLocation>
        <location evidence="1">Cell membrane</location>
        <topology evidence="1">Multi-pass membrane protein</topology>
    </subcellularLocation>
</comment>
<dbReference type="GO" id="GO:0005886">
    <property type="term" value="C:plasma membrane"/>
    <property type="evidence" value="ECO:0007669"/>
    <property type="project" value="UniProtKB-SubCell"/>
</dbReference>
<sequence>MPLLRYKAMDTLGRIRTGQMEAVNAADLELRLDRMGLDLIRSGEVTRKARSIKKIGRRELISFCFHLEQLVSAGVPLLEGLGDLRDSVEDVGLREMIIMLMEHIEGGKTLSRAMEEFPRVFDKTLIMPIRAGESSGRLGEVLQNIIENLKWVDETVAQVRKLLLYPVMVGGIVVATVFFLMMYLVPKLISFFEMMGQTLPAHTRLLISASDFFVDWWYLITDSACHRVWRLEAGDDNPFRAHFPRRTFARNLGDRAHQEKDHSVPVRQLLRIAVCLRNYRPRLYSDQRGLDGKQGHGSGGKTSHPRDRRWGRHKHRIRTCRVISTAGAAHVAGGGEYRGIGCRPQECELFL</sequence>
<dbReference type="PANTHER" id="PTHR30012:SF0">
    <property type="entry name" value="TYPE II SECRETION SYSTEM PROTEIN F-RELATED"/>
    <property type="match status" value="1"/>
</dbReference>
<evidence type="ECO:0000256" key="6">
    <source>
        <dbReference type="ARBA" id="ARBA00023136"/>
    </source>
</evidence>
<reference evidence="10" key="1">
    <citation type="submission" date="2019-02" db="EMBL/GenBank/DDBJ databases">
        <authorList>
            <person name="Gruber-Vodicka R. H."/>
            <person name="Seah K. B. B."/>
        </authorList>
    </citation>
    <scope>NUCLEOTIDE SEQUENCE</scope>
    <source>
        <strain evidence="10">BECK_M6</strain>
    </source>
</reference>
<dbReference type="Pfam" id="PF00482">
    <property type="entry name" value="T2SSF"/>
    <property type="match status" value="1"/>
</dbReference>
<evidence type="ECO:0000256" key="1">
    <source>
        <dbReference type="ARBA" id="ARBA00004651"/>
    </source>
</evidence>
<keyword evidence="6 8" id="KW-0472">Membrane</keyword>
<feature type="transmembrane region" description="Helical" evidence="8">
    <location>
        <begin position="163"/>
        <end position="185"/>
    </location>
</feature>
<accession>A0A450V432</accession>
<feature type="region of interest" description="Disordered" evidence="7">
    <location>
        <begin position="286"/>
        <end position="312"/>
    </location>
</feature>
<keyword evidence="5 8" id="KW-1133">Transmembrane helix</keyword>
<name>A0A450V432_9GAMM</name>
<dbReference type="EMBL" id="CAADFH010000101">
    <property type="protein sequence ID" value="VFJ99540.1"/>
    <property type="molecule type" value="Genomic_DNA"/>
</dbReference>
<dbReference type="Gene3D" id="1.20.81.30">
    <property type="entry name" value="Type II secretion system (T2SS), domain F"/>
    <property type="match status" value="1"/>
</dbReference>
<dbReference type="InterPro" id="IPR018076">
    <property type="entry name" value="T2SS_GspF_dom"/>
</dbReference>
<evidence type="ECO:0000313" key="10">
    <source>
        <dbReference type="EMBL" id="VFJ99540.1"/>
    </source>
</evidence>
<organism evidence="10">
    <name type="scientific">Candidatus Kentrum sp. LFY</name>
    <dbReference type="NCBI Taxonomy" id="2126342"/>
    <lineage>
        <taxon>Bacteria</taxon>
        <taxon>Pseudomonadati</taxon>
        <taxon>Pseudomonadota</taxon>
        <taxon>Gammaproteobacteria</taxon>
        <taxon>Candidatus Kentrum</taxon>
    </lineage>
</organism>
<dbReference type="AlphaFoldDB" id="A0A450V432"/>
<keyword evidence="3" id="KW-1003">Cell membrane</keyword>
<dbReference type="InterPro" id="IPR003004">
    <property type="entry name" value="GspF/PilC"/>
</dbReference>
<proteinExistence type="inferred from homology"/>
<evidence type="ECO:0000256" key="4">
    <source>
        <dbReference type="ARBA" id="ARBA00022692"/>
    </source>
</evidence>
<feature type="domain" description="Type II secretion system protein GspF" evidence="9">
    <location>
        <begin position="64"/>
        <end position="186"/>
    </location>
</feature>
<evidence type="ECO:0000256" key="5">
    <source>
        <dbReference type="ARBA" id="ARBA00022989"/>
    </source>
</evidence>
<keyword evidence="4 8" id="KW-0812">Transmembrane</keyword>
<gene>
    <name evidence="10" type="ORF">BECKLFY1418A_GA0070994_11014</name>
</gene>
<comment type="similarity">
    <text evidence="2">Belongs to the GSP F family.</text>
</comment>